<name>A0A919NGM0_9ACTN</name>
<dbReference type="Proteomes" id="UP000623608">
    <property type="component" value="Unassembled WGS sequence"/>
</dbReference>
<dbReference type="RefSeq" id="WP_203798318.1">
    <property type="nucleotide sequence ID" value="NZ_BOMY01000002.1"/>
</dbReference>
<accession>A0A919NGM0</accession>
<dbReference type="InterPro" id="IPR027417">
    <property type="entry name" value="P-loop_NTPase"/>
</dbReference>
<dbReference type="InterPro" id="IPR002182">
    <property type="entry name" value="NB-ARC"/>
</dbReference>
<sequence>MPSPPWRVFLSHTSDLASYVEAAEAAVLRAGHAVTDMKYFTARDSLPAEVCRDAVLKADVYVLLAGSRYGSSVRDNPSESYTELEFRVAGEKGMPRLAFRVTDAGELEPRQREFHTRAADSGLTLGMAGSPARLETMLFQALIELAAAPPVWSVPPLRGTEVARPALTAALIEAVLAPDAALVGVTTGLVGAGGFGKTTLARMVAHDPAVRAAFPDGTAWVTVGEDAHGPELAASITSAARLFDPSAPEVTDPLAAGAILDRALAGRRALLIVDDVWTTEQVEPFRLGGDGVRLFTTRQRDILPSSTAAVPVDQMTPAEARLMIGAGVPAGLVEEALDATGRWPVLLALVDGAVRDGITHGGDPVSEMREVLDALRADGITVLDVGDAGSRTTAVARTIDASLRRLAADERDRYLELAVFGEDVTIPGSVVSRLWAHTGGWSAFRSRRFCARLYGQGLLAGYRRDPDEAQLHDVVRAYLRHRTADRRADLDRAIVDAHRELAPDGWSSLPADQSYLWTWLPAHLWGADLEDELDDLLNDPYWLVGKLERLGPAALEADLLLGERDQLAAVVRQNAHLLGPLDPPGSLAAVLASRIPPNLGFSAECDDLLSTVDGPYLRPVIPLSDLADPALIRVIATDEYLLTMCVAPNGSWLAALGSDINIVDPRSGALRYTLQNSSHPTGELVVAPDGSWLAASVGYGTIRLWDPLTGVPLRVLDAGSATVRRLVVAPDGSWLAAASEDATVRLWDPRSGEYLRTLATDVRSRNLTVAPDGRWLATSTVTGGIYVWDPVTGRQLSRMPGEFRAIAADPGGRWLATEGAIDGMRVWDTTTWTETAELNFKIHKAAAVAPDGGWLAVAGRDGMVAVWNTVTWADPLLLNRGEHDVHLLLAAPDGTWLAAVAQQGEVVVLWATDRWDRRAHLVGHTEKVHTLHTDPGGTWLATAADDGTIRLWNPDLVDYQHRDPEFSTSFSPLAVAPTGWVAAATDAGDVLFWNLADRTHGRLSSDENLLGIGAKVVIAPDGSWIAAADFGTLLVWDRTSGEVLHQLTTWGEAEFLMAGPDSTWLAVGGSGIEFWDPRSGRLLKPRLGESPTTGFAGASNGRIFAVAERSGAINLWSGPTADPVLLHDFGPAASAPIMTMAPDGSWLVTSELNGGTRIWDTADGTARTIVDSTTPSLLLAAAPDSSWLALLGADSLLVWDCRKGTHERTIDLGPTPPNSMTITADGLICGVGFGNLVRVWDPATGRLLAALRVEDELDAGATSQDWIIASGQRHAYFLELVRPAGML</sequence>
<organism evidence="4 5">
    <name type="scientific">Paractinoplanes tereljensis</name>
    <dbReference type="NCBI Taxonomy" id="571912"/>
    <lineage>
        <taxon>Bacteria</taxon>
        <taxon>Bacillati</taxon>
        <taxon>Actinomycetota</taxon>
        <taxon>Actinomycetes</taxon>
        <taxon>Micromonosporales</taxon>
        <taxon>Micromonosporaceae</taxon>
        <taxon>Paractinoplanes</taxon>
    </lineage>
</organism>
<dbReference type="GO" id="GO:0043531">
    <property type="term" value="F:ADP binding"/>
    <property type="evidence" value="ECO:0007669"/>
    <property type="project" value="InterPro"/>
</dbReference>
<dbReference type="EMBL" id="BOMY01000002">
    <property type="protein sequence ID" value="GIF17833.1"/>
    <property type="molecule type" value="Genomic_DNA"/>
</dbReference>
<gene>
    <name evidence="4" type="ORF">Ate02nite_05630</name>
</gene>
<comment type="caution">
    <text evidence="4">The sequence shown here is derived from an EMBL/GenBank/DDBJ whole genome shotgun (WGS) entry which is preliminary data.</text>
</comment>
<dbReference type="InterPro" id="IPR036388">
    <property type="entry name" value="WH-like_DNA-bd_sf"/>
</dbReference>
<dbReference type="GO" id="GO:0005829">
    <property type="term" value="C:cytosol"/>
    <property type="evidence" value="ECO:0007669"/>
    <property type="project" value="UniProtKB-ARBA"/>
</dbReference>
<dbReference type="Pfam" id="PF00400">
    <property type="entry name" value="WD40"/>
    <property type="match status" value="4"/>
</dbReference>
<keyword evidence="1" id="KW-0853">WD repeat</keyword>
<dbReference type="PANTHER" id="PTHR19879:SF9">
    <property type="entry name" value="TRANSCRIPTION INITIATION FACTOR TFIID SUBUNIT 5"/>
    <property type="match status" value="1"/>
</dbReference>
<feature type="repeat" description="WD" evidence="1">
    <location>
        <begin position="921"/>
        <end position="953"/>
    </location>
</feature>
<feature type="domain" description="NB-ARC" evidence="2">
    <location>
        <begin position="187"/>
        <end position="303"/>
    </location>
</feature>
<dbReference type="SUPFAM" id="SSF50978">
    <property type="entry name" value="WD40 repeat-like"/>
    <property type="match status" value="2"/>
</dbReference>
<dbReference type="SMART" id="SM00320">
    <property type="entry name" value="WD40"/>
    <property type="match status" value="10"/>
</dbReference>
<evidence type="ECO:0000256" key="1">
    <source>
        <dbReference type="PROSITE-ProRule" id="PRU00221"/>
    </source>
</evidence>
<dbReference type="InterPro" id="IPR001680">
    <property type="entry name" value="WD40_rpt"/>
</dbReference>
<feature type="domain" description="DUF4062" evidence="3">
    <location>
        <begin position="7"/>
        <end position="89"/>
    </location>
</feature>
<dbReference type="InterPro" id="IPR011047">
    <property type="entry name" value="Quinoprotein_ADH-like_sf"/>
</dbReference>
<dbReference type="SUPFAM" id="SSF50998">
    <property type="entry name" value="Quinoprotein alcohol dehydrogenase-like"/>
    <property type="match status" value="1"/>
</dbReference>
<dbReference type="InterPro" id="IPR025139">
    <property type="entry name" value="DUF4062"/>
</dbReference>
<dbReference type="SUPFAM" id="SSF52540">
    <property type="entry name" value="P-loop containing nucleoside triphosphate hydrolases"/>
    <property type="match status" value="1"/>
</dbReference>
<dbReference type="PRINTS" id="PR00364">
    <property type="entry name" value="DISEASERSIST"/>
</dbReference>
<dbReference type="PROSITE" id="PS50082">
    <property type="entry name" value="WD_REPEATS_2"/>
    <property type="match status" value="2"/>
</dbReference>
<reference evidence="4" key="1">
    <citation type="submission" date="2021-01" db="EMBL/GenBank/DDBJ databases">
        <title>Whole genome shotgun sequence of Actinoplanes tereljensis NBRC 105297.</title>
        <authorList>
            <person name="Komaki H."/>
            <person name="Tamura T."/>
        </authorList>
    </citation>
    <scope>NUCLEOTIDE SEQUENCE</scope>
    <source>
        <strain evidence="4">NBRC 105297</strain>
    </source>
</reference>
<dbReference type="Gene3D" id="1.25.40.370">
    <property type="match status" value="1"/>
</dbReference>
<feature type="repeat" description="WD" evidence="1">
    <location>
        <begin position="716"/>
        <end position="757"/>
    </location>
</feature>
<dbReference type="Pfam" id="PF13271">
    <property type="entry name" value="DUF4062"/>
    <property type="match status" value="1"/>
</dbReference>
<proteinExistence type="predicted"/>
<evidence type="ECO:0000313" key="4">
    <source>
        <dbReference type="EMBL" id="GIF17833.1"/>
    </source>
</evidence>
<evidence type="ECO:0000259" key="2">
    <source>
        <dbReference type="Pfam" id="PF00931"/>
    </source>
</evidence>
<dbReference type="CDD" id="cd00200">
    <property type="entry name" value="WD40"/>
    <property type="match status" value="1"/>
</dbReference>
<dbReference type="Gene3D" id="1.10.10.10">
    <property type="entry name" value="Winged helix-like DNA-binding domain superfamily/Winged helix DNA-binding domain"/>
    <property type="match status" value="1"/>
</dbReference>
<evidence type="ECO:0000313" key="5">
    <source>
        <dbReference type="Proteomes" id="UP000623608"/>
    </source>
</evidence>
<keyword evidence="5" id="KW-1185">Reference proteome</keyword>
<dbReference type="InterPro" id="IPR036322">
    <property type="entry name" value="WD40_repeat_dom_sf"/>
</dbReference>
<dbReference type="InterPro" id="IPR015943">
    <property type="entry name" value="WD40/YVTN_repeat-like_dom_sf"/>
</dbReference>
<dbReference type="Gene3D" id="3.40.50.300">
    <property type="entry name" value="P-loop containing nucleotide triphosphate hydrolases"/>
    <property type="match status" value="1"/>
</dbReference>
<dbReference type="PANTHER" id="PTHR19879">
    <property type="entry name" value="TRANSCRIPTION INITIATION FACTOR TFIID"/>
    <property type="match status" value="1"/>
</dbReference>
<protein>
    <recommendedName>
        <fullName evidence="6">WD40 repeat protein</fullName>
    </recommendedName>
</protein>
<dbReference type="Gene3D" id="2.130.10.10">
    <property type="entry name" value="YVTN repeat-like/Quinoprotein amine dehydrogenase"/>
    <property type="match status" value="4"/>
</dbReference>
<dbReference type="Pfam" id="PF00931">
    <property type="entry name" value="NB-ARC"/>
    <property type="match status" value="1"/>
</dbReference>
<dbReference type="PROSITE" id="PS50294">
    <property type="entry name" value="WD_REPEATS_REGION"/>
    <property type="match status" value="2"/>
</dbReference>
<evidence type="ECO:0008006" key="6">
    <source>
        <dbReference type="Google" id="ProtNLM"/>
    </source>
</evidence>
<evidence type="ECO:0000259" key="3">
    <source>
        <dbReference type="Pfam" id="PF13271"/>
    </source>
</evidence>